<dbReference type="InterPro" id="IPR027417">
    <property type="entry name" value="P-loop_NTPase"/>
</dbReference>
<evidence type="ECO:0000313" key="10">
    <source>
        <dbReference type="Proteomes" id="UP001150569"/>
    </source>
</evidence>
<feature type="coiled-coil region" evidence="6">
    <location>
        <begin position="1526"/>
        <end position="1641"/>
    </location>
</feature>
<evidence type="ECO:0000259" key="8">
    <source>
        <dbReference type="PROSITE" id="PS50067"/>
    </source>
</evidence>
<feature type="coiled-coil region" evidence="6">
    <location>
        <begin position="714"/>
        <end position="804"/>
    </location>
</feature>
<dbReference type="GO" id="GO:1901987">
    <property type="term" value="P:regulation of cell cycle phase transition"/>
    <property type="evidence" value="ECO:0007669"/>
    <property type="project" value="UniProtKB-ARBA"/>
</dbReference>
<dbReference type="PANTHER" id="PTHR47968">
    <property type="entry name" value="CENTROMERE PROTEIN E"/>
    <property type="match status" value="1"/>
</dbReference>
<feature type="coiled-coil region" evidence="6">
    <location>
        <begin position="1266"/>
        <end position="1358"/>
    </location>
</feature>
<dbReference type="GO" id="GO:0007018">
    <property type="term" value="P:microtubule-based movement"/>
    <property type="evidence" value="ECO:0007669"/>
    <property type="project" value="InterPro"/>
</dbReference>
<dbReference type="SMART" id="SM00129">
    <property type="entry name" value="KISc"/>
    <property type="match status" value="1"/>
</dbReference>
<evidence type="ECO:0000313" key="9">
    <source>
        <dbReference type="EMBL" id="KAJ1928580.1"/>
    </source>
</evidence>
<feature type="region of interest" description="Disordered" evidence="7">
    <location>
        <begin position="2015"/>
        <end position="2054"/>
    </location>
</feature>
<dbReference type="InterPro" id="IPR027640">
    <property type="entry name" value="Kinesin-like_fam"/>
</dbReference>
<dbReference type="PROSITE" id="PS50067">
    <property type="entry name" value="KINESIN_MOTOR_2"/>
    <property type="match status" value="1"/>
</dbReference>
<dbReference type="InterPro" id="IPR036961">
    <property type="entry name" value="Kinesin_motor_dom_sf"/>
</dbReference>
<dbReference type="GO" id="GO:0043515">
    <property type="term" value="F:kinetochore binding"/>
    <property type="evidence" value="ECO:0007669"/>
    <property type="project" value="UniProtKB-ARBA"/>
</dbReference>
<dbReference type="OrthoDB" id="3176171at2759"/>
<keyword evidence="3 6" id="KW-0175">Coiled coil</keyword>
<dbReference type="InterPro" id="IPR001752">
    <property type="entry name" value="Kinesin_motor_dom"/>
</dbReference>
<dbReference type="GO" id="GO:0000779">
    <property type="term" value="C:condensed chromosome, centromeric region"/>
    <property type="evidence" value="ECO:0007669"/>
    <property type="project" value="UniProtKB-ARBA"/>
</dbReference>
<keyword evidence="4 5" id="KW-0505">Motor protein</keyword>
<dbReference type="GO" id="GO:0033044">
    <property type="term" value="P:regulation of chromosome organization"/>
    <property type="evidence" value="ECO:0007669"/>
    <property type="project" value="UniProtKB-ARBA"/>
</dbReference>
<evidence type="ECO:0000256" key="2">
    <source>
        <dbReference type="ARBA" id="ARBA00022840"/>
    </source>
</evidence>
<dbReference type="GO" id="GO:0042327">
    <property type="term" value="P:positive regulation of phosphorylation"/>
    <property type="evidence" value="ECO:0007669"/>
    <property type="project" value="UniProtKB-ARBA"/>
</dbReference>
<dbReference type="PRINTS" id="PR00380">
    <property type="entry name" value="KINESINHEAVY"/>
</dbReference>
<dbReference type="SUPFAM" id="SSF52540">
    <property type="entry name" value="P-loop containing nucleoside triphosphate hydrolases"/>
    <property type="match status" value="1"/>
</dbReference>
<evidence type="ECO:0000256" key="7">
    <source>
        <dbReference type="SAM" id="MobiDB-lite"/>
    </source>
</evidence>
<dbReference type="GO" id="GO:0000278">
    <property type="term" value="P:mitotic cell cycle"/>
    <property type="evidence" value="ECO:0007669"/>
    <property type="project" value="UniProtKB-ARBA"/>
</dbReference>
<feature type="binding site" evidence="5">
    <location>
        <begin position="101"/>
        <end position="108"/>
    </location>
    <ligand>
        <name>ATP</name>
        <dbReference type="ChEBI" id="CHEBI:30616"/>
    </ligand>
</feature>
<reference evidence="9" key="1">
    <citation type="submission" date="2022-07" db="EMBL/GenBank/DDBJ databases">
        <title>Phylogenomic reconstructions and comparative analyses of Kickxellomycotina fungi.</title>
        <authorList>
            <person name="Reynolds N.K."/>
            <person name="Stajich J.E."/>
            <person name="Barry K."/>
            <person name="Grigoriev I.V."/>
            <person name="Crous P."/>
            <person name="Smith M.E."/>
        </authorList>
    </citation>
    <scope>NUCLEOTIDE SEQUENCE</scope>
    <source>
        <strain evidence="9">RSA 861</strain>
    </source>
</reference>
<evidence type="ECO:0000256" key="1">
    <source>
        <dbReference type="ARBA" id="ARBA00022741"/>
    </source>
</evidence>
<evidence type="ECO:0000256" key="6">
    <source>
        <dbReference type="SAM" id="Coils"/>
    </source>
</evidence>
<organism evidence="9 10">
    <name type="scientific">Tieghemiomyces parasiticus</name>
    <dbReference type="NCBI Taxonomy" id="78921"/>
    <lineage>
        <taxon>Eukaryota</taxon>
        <taxon>Fungi</taxon>
        <taxon>Fungi incertae sedis</taxon>
        <taxon>Zoopagomycota</taxon>
        <taxon>Kickxellomycotina</taxon>
        <taxon>Dimargaritomycetes</taxon>
        <taxon>Dimargaritales</taxon>
        <taxon>Dimargaritaceae</taxon>
        <taxon>Tieghemiomyces</taxon>
    </lineage>
</organism>
<evidence type="ECO:0000256" key="3">
    <source>
        <dbReference type="ARBA" id="ARBA00023054"/>
    </source>
</evidence>
<keyword evidence="2 5" id="KW-0067">ATP-binding</keyword>
<feature type="coiled-coil region" evidence="6">
    <location>
        <begin position="1086"/>
        <end position="1113"/>
    </location>
</feature>
<dbReference type="GO" id="GO:0005874">
    <property type="term" value="C:microtubule"/>
    <property type="evidence" value="ECO:0007669"/>
    <property type="project" value="TreeGrafter"/>
</dbReference>
<evidence type="ECO:0000256" key="5">
    <source>
        <dbReference type="PROSITE-ProRule" id="PRU00283"/>
    </source>
</evidence>
<name>A0A9W8AG32_9FUNG</name>
<gene>
    <name evidence="9" type="ORF">IWQ60_001913</name>
</gene>
<accession>A0A9W8AG32</accession>
<feature type="region of interest" description="Disordered" evidence="7">
    <location>
        <begin position="494"/>
        <end position="558"/>
    </location>
</feature>
<feature type="coiled-coil region" evidence="6">
    <location>
        <begin position="1181"/>
        <end position="1226"/>
    </location>
</feature>
<feature type="coiled-coil region" evidence="6">
    <location>
        <begin position="1868"/>
        <end position="1937"/>
    </location>
</feature>
<dbReference type="GO" id="GO:0008608">
    <property type="term" value="P:attachment of spindle microtubules to kinetochore"/>
    <property type="evidence" value="ECO:0007669"/>
    <property type="project" value="UniProtKB-ARBA"/>
</dbReference>
<dbReference type="GO" id="GO:0008017">
    <property type="term" value="F:microtubule binding"/>
    <property type="evidence" value="ECO:0007669"/>
    <property type="project" value="InterPro"/>
</dbReference>
<dbReference type="CDD" id="cd01374">
    <property type="entry name" value="KISc_CENP_E"/>
    <property type="match status" value="1"/>
</dbReference>
<dbReference type="Gene3D" id="1.10.287.1490">
    <property type="match status" value="1"/>
</dbReference>
<feature type="coiled-coil region" evidence="6">
    <location>
        <begin position="1388"/>
        <end position="1422"/>
    </location>
</feature>
<keyword evidence="1 5" id="KW-0547">Nucleotide-binding</keyword>
<comment type="similarity">
    <text evidence="5">Belongs to the TRAFAC class myosin-kinesin ATPase superfamily. Kinesin family.</text>
</comment>
<dbReference type="GO" id="GO:0005524">
    <property type="term" value="F:ATP binding"/>
    <property type="evidence" value="ECO:0007669"/>
    <property type="project" value="UniProtKB-UniRule"/>
</dbReference>
<dbReference type="GO" id="GO:0000226">
    <property type="term" value="P:microtubule cytoskeleton organization"/>
    <property type="evidence" value="ECO:0007669"/>
    <property type="project" value="UniProtKB-ARBA"/>
</dbReference>
<dbReference type="FunFam" id="3.40.850.10:FF:000026">
    <property type="entry name" value="Centromere-associated protein E"/>
    <property type="match status" value="1"/>
</dbReference>
<feature type="region of interest" description="Disordered" evidence="7">
    <location>
        <begin position="1826"/>
        <end position="1846"/>
    </location>
</feature>
<sequence length="2054" mass="226596">MEPKDAAALPGADHINVTVRLRPLNARELRAPGTQNAWSVQNDTLTQLHTHAPGRTSLGNSFTFDHVFDPDRTTREVFDGVAQDIIHCAMDGFNGTIFAYGQTSSGKTHTMYGIPEEPGIIDLSLRRIFERIEQTPDREYLLRVSFLEIYNEVITDLLNPHKTHLRIHEHPTRGIFVGDLTENIVMSVHDVRQLLAQGDRNRHVGETNMNDRSSRSHTIFRMVIESRERSVEDCHGDTANAQGSPATYTGAVKVSCLNLVDLAGSERVAHTGAEGVRLREGAHINRSLLTLGTVIAKLTDTEVDRATLHIPYRDSKLTRILEPSLGGNAKTAIVCTITPASTHVEETLSTLKFASRAKHVCNKPEINEELTGEALLRVYHKEISELKKKLDEYRAMNGPREIEKLTHQKLQIEEYNEVIRRQLREKEDEENRLRKHYEELKMMIIDSSRLRSPEPAAAAAAGRKIRRQTWFPGTKGNLVEYQVAVATATEAAVAPTHGSDGSGPSTPTAHGLNALRSATGGPPKRRASEMDPSDDEAPGNNHDGDGAHTVPLPPLSQHPNTFATIVEQQKALTALQAEVLQARSRGDDDRAALATLEREKARLLEGIRTLVNGTESAGTDPTANRVDLPNELQALYEFIRNYRAALAFTKNTLKRTVKRQREDQDFSERELVALQTAHATLQTRYNTECGKLTAKLTALTVKYSELEDRGHMEVDLLSQQLEDYKARLKAAKRAGVELDQVRATLATHEERAGELQAALAAAQATTTEHDAAHAAQREEYEAELALLRTTVDEGRARIATLEAERVDRNRCLADHAAATGPLRTALHALQTDYAALEAFAQEIIRESRVAVAALGAELSASRADQVAVEAARVQIQSELDAALVRITELTTAMRTREETQASQAAELDRLREAVQAATEALVGTQDAHTAALDHLRGELAVARTTAAHDVDRLTSELESTTARFQEELAAMTATVAEQQTALDRAQADRTTQSTAVATEELTALKSRLETTLAEFAAFRTGAAEEACDKTTMIHELREALTADRRTLHEQRQREETLTSQLDQMTTAMVQCEAELTQRLEAVLSCSTTLESELQQLRDDYDTLTTSHQELQEQECQTAEILEAWREETESTEVDLRNTLADREATVLDLAAQLAQVKETETGLREQCNTLTERLTATAMEVDTARTETQEAREAHIQLQAERKNTLAGLQAELGTLESAVRESTEAMIRLQTERDTDRADRDRAMLACQDQAVICANHTAALARVKATLTDEKSAAERRMAELNAQLATLRDELATQTATLRSPEDTAYEQARLEALTTQLATQTMELDEARTLTSRLEAVKAELEAKVAAHEQQQIELVTLSSARIDELIVKGEALQTELLAAYTAAEEHRVQVNQLTSELAEAHRERDAAQSELQQLRDDAVQGQVALDESRTHLQAALRDAESHLAAERERYTAMVARHASVESLAAERALELEQLQSELLAARAAHASAVVEIETVRGELTTFQAEEARSRSEAEIEMTARLEALQAQTNEQDAALAELQAERDASQCRITEGEARLTDLTTQLAANEDIRNQLEAKLAELQATFDGQIEAQTTTIAELQTRLVDHEAAAADHAARSAEYEAQANDLRLQMTTMRAQHAEALATVEQQAAETRLALEAQLTSYIGTAESHDAEVAQLRATAERLEAERDALHRSVADGETAIKALKVSKVEVRTQLFELTEKIRTAKSERKELTKQVAELKSEEAIRKQQIDHQKAELEKWKLAYRHEQKKTRKLAAEYEARFRELQSTVQGKQQQLMDLQQLLQQREGEAEQANRKLAQAEQEAAAAGSNSHATHGMSGGRGEALAAELDANNDTLDHRQALTLTFQQEIATLQRENQRLKQEYRTLMLAKNNEITKTRQLTSSIHELQTDNDRLRKEVERLGAQLATAQKAGNNGLHGVPTKTPLRPSTQLNGQQTSLVDGGVPFDAKLMAAAAAAGPPPSTIKRVSTRSRVGAGIDENGLAKVNASAAANPAGANVPRSVRPRRSRVAPIGGSVTPAPVDNDECKQQ</sequence>
<feature type="coiled-coil region" evidence="6">
    <location>
        <begin position="376"/>
        <end position="443"/>
    </location>
</feature>
<dbReference type="Proteomes" id="UP001150569">
    <property type="component" value="Unassembled WGS sequence"/>
</dbReference>
<dbReference type="PANTHER" id="PTHR47968:SF75">
    <property type="entry name" value="CENTROMERE-ASSOCIATED PROTEIN E"/>
    <property type="match status" value="1"/>
</dbReference>
<comment type="caution">
    <text evidence="9">The sequence shown here is derived from an EMBL/GenBank/DDBJ whole genome shotgun (WGS) entry which is preliminary data.</text>
</comment>
<proteinExistence type="inferred from homology"/>
<protein>
    <recommendedName>
        <fullName evidence="8">Kinesin motor domain-containing protein</fullName>
    </recommendedName>
</protein>
<dbReference type="GO" id="GO:0003777">
    <property type="term" value="F:microtubule motor activity"/>
    <property type="evidence" value="ECO:0007669"/>
    <property type="project" value="InterPro"/>
</dbReference>
<dbReference type="EMBL" id="JANBPT010000067">
    <property type="protein sequence ID" value="KAJ1928580.1"/>
    <property type="molecule type" value="Genomic_DNA"/>
</dbReference>
<dbReference type="Gene3D" id="3.40.850.10">
    <property type="entry name" value="Kinesin motor domain"/>
    <property type="match status" value="1"/>
</dbReference>
<keyword evidence="10" id="KW-1185">Reference proteome</keyword>
<evidence type="ECO:0000256" key="4">
    <source>
        <dbReference type="ARBA" id="ARBA00023175"/>
    </source>
</evidence>
<feature type="coiled-coil region" evidence="6">
    <location>
        <begin position="1671"/>
        <end position="1747"/>
    </location>
</feature>
<feature type="compositionally biased region" description="Low complexity" evidence="7">
    <location>
        <begin position="2015"/>
        <end position="2026"/>
    </location>
</feature>
<dbReference type="Pfam" id="PF00225">
    <property type="entry name" value="Kinesin"/>
    <property type="match status" value="1"/>
</dbReference>
<dbReference type="GO" id="GO:0140694">
    <property type="term" value="P:membraneless organelle assembly"/>
    <property type="evidence" value="ECO:0007669"/>
    <property type="project" value="UniProtKB-ARBA"/>
</dbReference>
<feature type="domain" description="Kinesin motor" evidence="8">
    <location>
        <begin position="14"/>
        <end position="360"/>
    </location>
</feature>